<dbReference type="AlphaFoldDB" id="A0AAV4USE6"/>
<dbReference type="EMBL" id="BPLR01013382">
    <property type="protein sequence ID" value="GIY60836.1"/>
    <property type="molecule type" value="Genomic_DNA"/>
</dbReference>
<name>A0AAV4USE6_CAEEX</name>
<keyword evidence="2" id="KW-1185">Reference proteome</keyword>
<dbReference type="Proteomes" id="UP001054945">
    <property type="component" value="Unassembled WGS sequence"/>
</dbReference>
<proteinExistence type="predicted"/>
<organism evidence="1 2">
    <name type="scientific">Caerostris extrusa</name>
    <name type="common">Bark spider</name>
    <name type="synonym">Caerostris bankana</name>
    <dbReference type="NCBI Taxonomy" id="172846"/>
    <lineage>
        <taxon>Eukaryota</taxon>
        <taxon>Metazoa</taxon>
        <taxon>Ecdysozoa</taxon>
        <taxon>Arthropoda</taxon>
        <taxon>Chelicerata</taxon>
        <taxon>Arachnida</taxon>
        <taxon>Araneae</taxon>
        <taxon>Araneomorphae</taxon>
        <taxon>Entelegynae</taxon>
        <taxon>Araneoidea</taxon>
        <taxon>Araneidae</taxon>
        <taxon>Caerostris</taxon>
    </lineage>
</organism>
<accession>A0AAV4USE6</accession>
<protein>
    <submittedName>
        <fullName evidence="1">Uncharacterized protein</fullName>
    </submittedName>
</protein>
<evidence type="ECO:0000313" key="2">
    <source>
        <dbReference type="Proteomes" id="UP001054945"/>
    </source>
</evidence>
<sequence>MQIKKDASFYYNEAAQQDIFQADFPIYSTGWLAISPSGLNSANISQFGDILATHKSVYTLFLPELRNSTLTRERKKIDYSNTVLRDEMSDAVCLRQRPETSWVSAEREDLNTFLVGSGYNWAR</sequence>
<reference evidence="1 2" key="1">
    <citation type="submission" date="2021-06" db="EMBL/GenBank/DDBJ databases">
        <title>Caerostris extrusa draft genome.</title>
        <authorList>
            <person name="Kono N."/>
            <person name="Arakawa K."/>
        </authorList>
    </citation>
    <scope>NUCLEOTIDE SEQUENCE [LARGE SCALE GENOMIC DNA]</scope>
</reference>
<comment type="caution">
    <text evidence="1">The sequence shown here is derived from an EMBL/GenBank/DDBJ whole genome shotgun (WGS) entry which is preliminary data.</text>
</comment>
<evidence type="ECO:0000313" key="1">
    <source>
        <dbReference type="EMBL" id="GIY60836.1"/>
    </source>
</evidence>
<gene>
    <name evidence="1" type="ORF">CEXT_445951</name>
</gene>